<proteinExistence type="predicted"/>
<sequence>MHDLPEADEATRAGVLAWMARFAAAVRAVDYRTATPMWHAKVLAFGTHQAVLEGFVNFRDRQWDSVWPRTADFAFVEAAARVLASADAGMAVAIAPFTSTGFHADGTPFPRPGRATLVLMRQGDAWIAVHSHLSLERGVPTESHGNRPVIR</sequence>
<dbReference type="InterPro" id="IPR032710">
    <property type="entry name" value="NTF2-like_dom_sf"/>
</dbReference>
<dbReference type="AlphaFoldDB" id="A0A6M1LRQ3"/>
<reference evidence="2 3" key="1">
    <citation type="submission" date="2020-03" db="EMBL/GenBank/DDBJ databases">
        <title>Roseomonas stagni sp. nov., isolated from pond water in Japan.</title>
        <authorList>
            <person name="Furuhata K."/>
            <person name="Miyamoto H."/>
            <person name="Goto K."/>
        </authorList>
    </citation>
    <scope>NUCLEOTIDE SEQUENCE [LARGE SCALE GENOMIC DNA]</scope>
    <source>
        <strain evidence="2 3">PeD5</strain>
    </source>
</reference>
<evidence type="ECO:0000313" key="2">
    <source>
        <dbReference type="EMBL" id="NGM23066.1"/>
    </source>
</evidence>
<accession>A0A6M1LRQ3</accession>
<comment type="caution">
    <text evidence="2">The sequence shown here is derived from an EMBL/GenBank/DDBJ whole genome shotgun (WGS) entry which is preliminary data.</text>
</comment>
<dbReference type="EMBL" id="JAAIKB010000012">
    <property type="protein sequence ID" value="NGM23066.1"/>
    <property type="molecule type" value="Genomic_DNA"/>
</dbReference>
<protein>
    <submittedName>
        <fullName evidence="2">Nuclear transport factor 2 family protein</fullName>
    </submittedName>
</protein>
<dbReference type="Pfam" id="PF13474">
    <property type="entry name" value="SnoaL_3"/>
    <property type="match status" value="1"/>
</dbReference>
<feature type="domain" description="SnoaL-like" evidence="1">
    <location>
        <begin position="15"/>
        <end position="135"/>
    </location>
</feature>
<dbReference type="RefSeq" id="WP_164696979.1">
    <property type="nucleotide sequence ID" value="NZ_JAAIKB010000012.1"/>
</dbReference>
<dbReference type="SUPFAM" id="SSF54427">
    <property type="entry name" value="NTF2-like"/>
    <property type="match status" value="1"/>
</dbReference>
<dbReference type="InterPro" id="IPR037401">
    <property type="entry name" value="SnoaL-like"/>
</dbReference>
<organism evidence="2 3">
    <name type="scientific">Falsiroseomonas algicola</name>
    <dbReference type="NCBI Taxonomy" id="2716930"/>
    <lineage>
        <taxon>Bacteria</taxon>
        <taxon>Pseudomonadati</taxon>
        <taxon>Pseudomonadota</taxon>
        <taxon>Alphaproteobacteria</taxon>
        <taxon>Acetobacterales</taxon>
        <taxon>Roseomonadaceae</taxon>
        <taxon>Falsiroseomonas</taxon>
    </lineage>
</organism>
<dbReference type="Proteomes" id="UP000475385">
    <property type="component" value="Unassembled WGS sequence"/>
</dbReference>
<gene>
    <name evidence="2" type="ORF">G3576_23845</name>
</gene>
<evidence type="ECO:0000259" key="1">
    <source>
        <dbReference type="Pfam" id="PF13474"/>
    </source>
</evidence>
<evidence type="ECO:0000313" key="3">
    <source>
        <dbReference type="Proteomes" id="UP000475385"/>
    </source>
</evidence>
<dbReference type="Gene3D" id="3.10.450.50">
    <property type="match status" value="1"/>
</dbReference>
<keyword evidence="3" id="KW-1185">Reference proteome</keyword>
<name>A0A6M1LRQ3_9PROT</name>